<feature type="domain" description="ZAD" evidence="9">
    <location>
        <begin position="26"/>
        <end position="113"/>
    </location>
</feature>
<feature type="domain" description="C2H2-type" evidence="8">
    <location>
        <begin position="243"/>
        <end position="271"/>
    </location>
</feature>
<feature type="binding site" evidence="6">
    <location>
        <position position="86"/>
    </location>
    <ligand>
        <name>Zn(2+)</name>
        <dbReference type="ChEBI" id="CHEBI:29105"/>
    </ligand>
</feature>
<feature type="binding site" evidence="6">
    <location>
        <position position="89"/>
    </location>
    <ligand>
        <name>Zn(2+)</name>
        <dbReference type="ChEBI" id="CHEBI:29105"/>
    </ligand>
</feature>
<evidence type="ECO:0000259" key="9">
    <source>
        <dbReference type="PROSITE" id="PS51915"/>
    </source>
</evidence>
<dbReference type="Proteomes" id="UP001151699">
    <property type="component" value="Chromosome A"/>
</dbReference>
<dbReference type="InterPro" id="IPR012934">
    <property type="entry name" value="Znf_AD"/>
</dbReference>
<dbReference type="InterPro" id="IPR036236">
    <property type="entry name" value="Znf_C2H2_sf"/>
</dbReference>
<evidence type="ECO:0000256" key="6">
    <source>
        <dbReference type="PROSITE-ProRule" id="PRU01263"/>
    </source>
</evidence>
<dbReference type="SMART" id="SM00355">
    <property type="entry name" value="ZnF_C2H2"/>
    <property type="match status" value="7"/>
</dbReference>
<dbReference type="SUPFAM" id="SSF57716">
    <property type="entry name" value="Glucocorticoid receptor-like (DNA-binding domain)"/>
    <property type="match status" value="1"/>
</dbReference>
<gene>
    <name evidence="10" type="primary">Zbtb24</name>
    <name evidence="10" type="ORF">Bhyg_05239</name>
</gene>
<dbReference type="OrthoDB" id="8117106at2759"/>
<reference evidence="10" key="1">
    <citation type="submission" date="2022-07" db="EMBL/GenBank/DDBJ databases">
        <authorList>
            <person name="Trinca V."/>
            <person name="Uliana J.V.C."/>
            <person name="Torres T.T."/>
            <person name="Ward R.J."/>
            <person name="Monesi N."/>
        </authorList>
    </citation>
    <scope>NUCLEOTIDE SEQUENCE</scope>
    <source>
        <strain evidence="10">HSMRA1968</strain>
        <tissue evidence="10">Whole embryos</tissue>
    </source>
</reference>
<evidence type="ECO:0000256" key="4">
    <source>
        <dbReference type="ARBA" id="ARBA00022833"/>
    </source>
</evidence>
<feature type="domain" description="C2H2-type" evidence="8">
    <location>
        <begin position="272"/>
        <end position="299"/>
    </location>
</feature>
<evidence type="ECO:0000256" key="1">
    <source>
        <dbReference type="ARBA" id="ARBA00022723"/>
    </source>
</evidence>
<feature type="non-terminal residue" evidence="10">
    <location>
        <position position="1"/>
    </location>
</feature>
<dbReference type="EMBL" id="WJQU01000001">
    <property type="protein sequence ID" value="KAJ6649996.1"/>
    <property type="molecule type" value="Genomic_DNA"/>
</dbReference>
<dbReference type="Pfam" id="PF00096">
    <property type="entry name" value="zf-C2H2"/>
    <property type="match status" value="4"/>
</dbReference>
<feature type="region of interest" description="Disordered" evidence="7">
    <location>
        <begin position="174"/>
        <end position="211"/>
    </location>
</feature>
<dbReference type="Pfam" id="PF07776">
    <property type="entry name" value="zf-AD"/>
    <property type="match status" value="1"/>
</dbReference>
<feature type="domain" description="C2H2-type" evidence="8">
    <location>
        <begin position="354"/>
        <end position="381"/>
    </location>
</feature>
<dbReference type="InterPro" id="IPR013087">
    <property type="entry name" value="Znf_C2H2_type"/>
</dbReference>
<evidence type="ECO:0000256" key="2">
    <source>
        <dbReference type="ARBA" id="ARBA00022737"/>
    </source>
</evidence>
<dbReference type="PROSITE" id="PS50157">
    <property type="entry name" value="ZINC_FINGER_C2H2_2"/>
    <property type="match status" value="5"/>
</dbReference>
<evidence type="ECO:0000313" key="11">
    <source>
        <dbReference type="Proteomes" id="UP001151699"/>
    </source>
</evidence>
<dbReference type="PROSITE" id="PS51915">
    <property type="entry name" value="ZAD"/>
    <property type="match status" value="1"/>
</dbReference>
<dbReference type="SUPFAM" id="SSF57667">
    <property type="entry name" value="beta-beta-alpha zinc fingers"/>
    <property type="match status" value="4"/>
</dbReference>
<dbReference type="GO" id="GO:0005634">
    <property type="term" value="C:nucleus"/>
    <property type="evidence" value="ECO:0007669"/>
    <property type="project" value="InterPro"/>
</dbReference>
<accession>A0A9Q0NHR0</accession>
<dbReference type="FunFam" id="3.30.160.60:FF:000557">
    <property type="entry name" value="zinc finger and SCAN domain-containing protein 29"/>
    <property type="match status" value="1"/>
</dbReference>
<dbReference type="PROSITE" id="PS00028">
    <property type="entry name" value="ZINC_FINGER_C2H2_1"/>
    <property type="match status" value="4"/>
</dbReference>
<dbReference type="AlphaFoldDB" id="A0A9Q0NHR0"/>
<keyword evidence="3 5" id="KW-0863">Zinc-finger</keyword>
<feature type="binding site" evidence="6">
    <location>
        <position position="31"/>
    </location>
    <ligand>
        <name>Zn(2+)</name>
        <dbReference type="ChEBI" id="CHEBI:29105"/>
    </ligand>
</feature>
<keyword evidence="2" id="KW-0677">Repeat</keyword>
<dbReference type="PANTHER" id="PTHR24379">
    <property type="entry name" value="KRAB AND ZINC FINGER DOMAIN-CONTAINING"/>
    <property type="match status" value="1"/>
</dbReference>
<evidence type="ECO:0000256" key="3">
    <source>
        <dbReference type="ARBA" id="ARBA00022771"/>
    </source>
</evidence>
<evidence type="ECO:0000313" key="10">
    <source>
        <dbReference type="EMBL" id="KAJ6649996.1"/>
    </source>
</evidence>
<dbReference type="SMART" id="SM00868">
    <property type="entry name" value="zf-AD"/>
    <property type="match status" value="1"/>
</dbReference>
<feature type="domain" description="C2H2-type" evidence="8">
    <location>
        <begin position="326"/>
        <end position="353"/>
    </location>
</feature>
<dbReference type="GO" id="GO:0008270">
    <property type="term" value="F:zinc ion binding"/>
    <property type="evidence" value="ECO:0007669"/>
    <property type="project" value="UniProtKB-UniRule"/>
</dbReference>
<dbReference type="Gene3D" id="3.30.160.60">
    <property type="entry name" value="Classic Zinc Finger"/>
    <property type="match status" value="5"/>
</dbReference>
<dbReference type="Gene3D" id="3.40.1800.20">
    <property type="match status" value="1"/>
</dbReference>
<keyword evidence="11" id="KW-1185">Reference proteome</keyword>
<dbReference type="PANTHER" id="PTHR24379:SF121">
    <property type="entry name" value="C2H2-TYPE DOMAIN-CONTAINING PROTEIN"/>
    <property type="match status" value="1"/>
</dbReference>
<name>A0A9Q0NHR0_9DIPT</name>
<feature type="compositionally biased region" description="Basic and acidic residues" evidence="7">
    <location>
        <begin position="191"/>
        <end position="211"/>
    </location>
</feature>
<comment type="caution">
    <text evidence="10">The sequence shown here is derived from an EMBL/GenBank/DDBJ whole genome shotgun (WGS) entry which is preliminary data.</text>
</comment>
<evidence type="ECO:0000256" key="5">
    <source>
        <dbReference type="PROSITE-ProRule" id="PRU00042"/>
    </source>
</evidence>
<feature type="binding site" evidence="6">
    <location>
        <position position="28"/>
    </location>
    <ligand>
        <name>Zn(2+)</name>
        <dbReference type="ChEBI" id="CHEBI:29105"/>
    </ligand>
</feature>
<sequence length="415" mass="48530">MLNTFKNQNNNNMNAMTSVQFEDFDKICRFCYKRSHYLRSIFEEIDEKPDAEFINCFNETMDTVALLNINLGLKVHYGDELPERICNECYDQLIINDKFRKQCLMATEHLNKIRAEHEEQKLLVKEEMVPFDDNASSSCENIDFKAAVVLEDSPSNFSEHAKIEPVEQVECRKTRRKSKLRNVPRKKPGPKPKEATHKEKMKEKKVREKSQLKEKRKQVCPVCGMLVSFLPYHLEVHDPNVFYDCDICGHRAPSRTVIINHFRNKHFSKREHTCPHCALTFTQALSLKRHLSVHSGEKNFKCECGKSYRQIDSLKAHRKRHLEPTIPCPYCVKHFYTKNELKSHVGIHTGEKPFKCDICPAAFVASSSLAAHRRQHKKDNILPSCKLCGMQFSDRLLLTMHMYDHKHKRWVNSPE</sequence>
<feature type="domain" description="C2H2-type" evidence="8">
    <location>
        <begin position="383"/>
        <end position="410"/>
    </location>
</feature>
<keyword evidence="4 6" id="KW-0862">Zinc</keyword>
<keyword evidence="1 6" id="KW-0479">Metal-binding</keyword>
<protein>
    <submittedName>
        <fullName evidence="10">Zinc finger and BTB domain-containing protein 24</fullName>
    </submittedName>
</protein>
<evidence type="ECO:0000259" key="8">
    <source>
        <dbReference type="PROSITE" id="PS50157"/>
    </source>
</evidence>
<evidence type="ECO:0000256" key="7">
    <source>
        <dbReference type="SAM" id="MobiDB-lite"/>
    </source>
</evidence>
<organism evidence="10 11">
    <name type="scientific">Pseudolycoriella hygida</name>
    <dbReference type="NCBI Taxonomy" id="35572"/>
    <lineage>
        <taxon>Eukaryota</taxon>
        <taxon>Metazoa</taxon>
        <taxon>Ecdysozoa</taxon>
        <taxon>Arthropoda</taxon>
        <taxon>Hexapoda</taxon>
        <taxon>Insecta</taxon>
        <taxon>Pterygota</taxon>
        <taxon>Neoptera</taxon>
        <taxon>Endopterygota</taxon>
        <taxon>Diptera</taxon>
        <taxon>Nematocera</taxon>
        <taxon>Sciaroidea</taxon>
        <taxon>Sciaridae</taxon>
        <taxon>Pseudolycoriella</taxon>
    </lineage>
</organism>
<proteinExistence type="predicted"/>
<feature type="compositionally biased region" description="Basic residues" evidence="7">
    <location>
        <begin position="174"/>
        <end position="190"/>
    </location>
</feature>